<dbReference type="PANTHER" id="PTHR24104">
    <property type="entry name" value="E3 UBIQUITIN-PROTEIN LIGASE NHLRC1-RELATED"/>
    <property type="match status" value="1"/>
</dbReference>
<sequence length="773" mass="85557">MQDIQDFYSIPQKFPNVSSIYKQILDIHYFIPDPADISYISDNYSSTPIIVDSVSETTIPLSGWSGVNLDWIDTIQPSGSYSISKTHEITSSTKISIPPGTTEKGLLLYSNIHIPKNNPEIEFRFTGVVSQNDALLLVMKKTIPPNDFYLYAVKPGSYNGLFHISIPELSNINCAIILGAYHTYPGGKEWTLSDFQMKGEEESIKIYSINPYEGIIGEKTSISLNGSGFESGQKITFLQDGHEPVITEIILTQSSQNASANIPIPSEIEPGRYRVQINQGNQIFDTQTTFEIKEPEPMIIENITPKIIVNNKKVANISIIGQNFHNDSIIILKHPNYGEISPLHYEIISSSIMYAIFPVRDIPTGEWDLMIRNINTDTIKNSGTISIISPGTPIIREISPNSGENTDNNVTLSIKADDLVGNGEIFLSRTGYQPIYATNLKITSSGTITCKMPIVGEPVGSWNLTVKNPNGNQDTLINGFTIFGDRVQPYIHDYDWNLQTEAFGNISRPGGLDITNNGKIAITDLEKPRVFIFQPDGEMILKKELKESGSHIQSYPADIAISNSGYMYIIDKWGSKVLKYTQNGDYLTSWGSQGENPGEFKYPSGICVNTNEEIFVSDTNNHRIQKFDSNGTLLDIWGTKGTYYGLFQFPTGIASNNTDAIYVIDSGNHRVQLFSSEGRIIGAWGDSGNENGNFIAPIGIAIDSLGSVFISDMYKYQVQKFDFSGEFDTKWGVKGEGPGEFFFPGDIGVNNTGYVYTLDTLGGRVSVFEPTNA</sequence>
<evidence type="ECO:0000256" key="1">
    <source>
        <dbReference type="ARBA" id="ARBA00022737"/>
    </source>
</evidence>
<proteinExistence type="predicted"/>
<dbReference type="RefSeq" id="WP_214419989.1">
    <property type="nucleotide sequence ID" value="NZ_CP075546.1"/>
</dbReference>
<dbReference type="SUPFAM" id="SSF63829">
    <property type="entry name" value="Calcium-dependent phosphotriesterase"/>
    <property type="match status" value="2"/>
</dbReference>
<dbReference type="Gene3D" id="2.40.10.500">
    <property type="match status" value="1"/>
</dbReference>
<dbReference type="EMBL" id="CP075546">
    <property type="protein sequence ID" value="QVV89189.1"/>
    <property type="molecule type" value="Genomic_DNA"/>
</dbReference>
<reference evidence="3 4" key="1">
    <citation type="submission" date="2021-05" db="EMBL/GenBank/DDBJ databases">
        <title>A novel Methanospirillum isolate from a pyrite-forming mixed culture.</title>
        <authorList>
            <person name="Bunk B."/>
            <person name="Sproer C."/>
            <person name="Spring S."/>
            <person name="Pester M."/>
        </authorList>
    </citation>
    <scope>NUCLEOTIDE SEQUENCE [LARGE SCALE GENOMIC DNA]</scope>
    <source>
        <strain evidence="3 4">J.3.6.1-F.2.7.3</strain>
    </source>
</reference>
<dbReference type="Pfam" id="PF17170">
    <property type="entry name" value="DUF5128"/>
    <property type="match status" value="2"/>
</dbReference>
<dbReference type="Gene3D" id="2.60.40.10">
    <property type="entry name" value="Immunoglobulins"/>
    <property type="match status" value="1"/>
</dbReference>
<evidence type="ECO:0000313" key="3">
    <source>
        <dbReference type="EMBL" id="QVV89189.1"/>
    </source>
</evidence>
<dbReference type="PANTHER" id="PTHR24104:SF25">
    <property type="entry name" value="PROTEIN LIN-41"/>
    <property type="match status" value="1"/>
</dbReference>
<dbReference type="Pfam" id="PF01436">
    <property type="entry name" value="NHL"/>
    <property type="match status" value="2"/>
</dbReference>
<dbReference type="AlphaFoldDB" id="A0A8E7EJJ8"/>
<name>A0A8E7EJJ8_9EURY</name>
<dbReference type="Gene3D" id="2.120.10.30">
    <property type="entry name" value="TolB, C-terminal domain"/>
    <property type="match status" value="2"/>
</dbReference>
<dbReference type="InterPro" id="IPR002909">
    <property type="entry name" value="IPT_dom"/>
</dbReference>
<evidence type="ECO:0000259" key="2">
    <source>
        <dbReference type="Pfam" id="PF01833"/>
    </source>
</evidence>
<keyword evidence="1" id="KW-0677">Repeat</keyword>
<protein>
    <recommendedName>
        <fullName evidence="2">IPT/TIG domain-containing protein</fullName>
    </recommendedName>
</protein>
<dbReference type="GeneID" id="65095765"/>
<feature type="domain" description="IPT/TIG" evidence="2">
    <location>
        <begin position="206"/>
        <end position="291"/>
    </location>
</feature>
<dbReference type="InterPro" id="IPR011042">
    <property type="entry name" value="6-blade_b-propeller_TolB-like"/>
</dbReference>
<evidence type="ECO:0000313" key="4">
    <source>
        <dbReference type="Proteomes" id="UP000680656"/>
    </source>
</evidence>
<dbReference type="KEGG" id="mrtj:KHC33_01235"/>
<dbReference type="InterPro" id="IPR050952">
    <property type="entry name" value="TRIM-NHL_E3_ligases"/>
</dbReference>
<dbReference type="InterPro" id="IPR001258">
    <property type="entry name" value="NHL_repeat"/>
</dbReference>
<dbReference type="Pfam" id="PF01833">
    <property type="entry name" value="TIG"/>
    <property type="match status" value="1"/>
</dbReference>
<dbReference type="PROSITE" id="PS51125">
    <property type="entry name" value="NHL"/>
    <property type="match status" value="3"/>
</dbReference>
<accession>A0A8E7EJJ8</accession>
<keyword evidence="4" id="KW-1185">Reference proteome</keyword>
<dbReference type="InterPro" id="IPR013783">
    <property type="entry name" value="Ig-like_fold"/>
</dbReference>
<organism evidence="3 4">
    <name type="scientific">Methanospirillum purgamenti</name>
    <dbReference type="NCBI Taxonomy" id="2834276"/>
    <lineage>
        <taxon>Archaea</taxon>
        <taxon>Methanobacteriati</taxon>
        <taxon>Methanobacteriota</taxon>
        <taxon>Stenosarchaea group</taxon>
        <taxon>Methanomicrobia</taxon>
        <taxon>Methanomicrobiales</taxon>
        <taxon>Methanospirillaceae</taxon>
        <taxon>Methanospirillum</taxon>
    </lineage>
</organism>
<dbReference type="Proteomes" id="UP000680656">
    <property type="component" value="Chromosome"/>
</dbReference>
<gene>
    <name evidence="3" type="ORF">KHC33_01235</name>
</gene>
<dbReference type="GO" id="GO:0008270">
    <property type="term" value="F:zinc ion binding"/>
    <property type="evidence" value="ECO:0007669"/>
    <property type="project" value="UniProtKB-KW"/>
</dbReference>